<gene>
    <name evidence="1" type="ORF">D9613_008266</name>
</gene>
<keyword evidence="2" id="KW-1185">Reference proteome</keyword>
<dbReference type="Proteomes" id="UP000521872">
    <property type="component" value="Unassembled WGS sequence"/>
</dbReference>
<dbReference type="AlphaFoldDB" id="A0A8H4QT39"/>
<sequence>MFEILPGVPLRFVSLQFSDENGPFPFPYIPPDHAFPAILHDAATSTSENSVTKTAAGIGELERVDKELKELQVSEVLFRNLVAYGDPTRKLPDTHFQHSTLDLTNGKKTEASGQAIARAVCSMQAEASAQRLRTCLSNCQYTTHIHAVSAMFPIANSAIEQRYFLDRDRHSGEPLPRESVPRWRGNTMRADARPIAGTTESPAGLADGILDTSEGPDIVTGRAKCNAVLHCKPEWAYRDQFLRNILTLKVLEDAQGRFDWNHKGTEGKLIRQLWGSMVTMSCNYALWSNGSKAFFAVRINEDRDCLVCTPAMDWSHHDTTRAVLGLTYAALDEEKWMARNKQLAEALAGVPVAEVPPGADADL</sequence>
<accession>A0A8H4QT39</accession>
<reference evidence="1 2" key="1">
    <citation type="submission" date="2019-12" db="EMBL/GenBank/DDBJ databases">
        <authorList>
            <person name="Floudas D."/>
            <person name="Bentzer J."/>
            <person name="Ahren D."/>
            <person name="Johansson T."/>
            <person name="Persson P."/>
            <person name="Tunlid A."/>
        </authorList>
    </citation>
    <scope>NUCLEOTIDE SEQUENCE [LARGE SCALE GENOMIC DNA]</scope>
    <source>
        <strain evidence="1 2">CBS 102.39</strain>
    </source>
</reference>
<dbReference type="EMBL" id="JAACJL010000031">
    <property type="protein sequence ID" value="KAF4616371.1"/>
    <property type="molecule type" value="Genomic_DNA"/>
</dbReference>
<evidence type="ECO:0000313" key="1">
    <source>
        <dbReference type="EMBL" id="KAF4616371.1"/>
    </source>
</evidence>
<name>A0A8H4QT39_9AGAR</name>
<proteinExistence type="predicted"/>
<protein>
    <submittedName>
        <fullName evidence="1">Uncharacterized protein</fullName>
    </submittedName>
</protein>
<evidence type="ECO:0000313" key="2">
    <source>
        <dbReference type="Proteomes" id="UP000521872"/>
    </source>
</evidence>
<comment type="caution">
    <text evidence="1">The sequence shown here is derived from an EMBL/GenBank/DDBJ whole genome shotgun (WGS) entry which is preliminary data.</text>
</comment>
<organism evidence="1 2">
    <name type="scientific">Agrocybe pediades</name>
    <dbReference type="NCBI Taxonomy" id="84607"/>
    <lineage>
        <taxon>Eukaryota</taxon>
        <taxon>Fungi</taxon>
        <taxon>Dikarya</taxon>
        <taxon>Basidiomycota</taxon>
        <taxon>Agaricomycotina</taxon>
        <taxon>Agaricomycetes</taxon>
        <taxon>Agaricomycetidae</taxon>
        <taxon>Agaricales</taxon>
        <taxon>Agaricineae</taxon>
        <taxon>Strophariaceae</taxon>
        <taxon>Agrocybe</taxon>
    </lineage>
</organism>